<dbReference type="Proteomes" id="UP000642673">
    <property type="component" value="Unassembled WGS sequence"/>
</dbReference>
<dbReference type="GO" id="GO:0016798">
    <property type="term" value="F:hydrolase activity, acting on glycosyl bonds"/>
    <property type="evidence" value="ECO:0007669"/>
    <property type="project" value="UniProtKB-KW"/>
</dbReference>
<name>A0ABQ3EVY0_9ACTN</name>
<keyword evidence="5" id="KW-1185">Reference proteome</keyword>
<evidence type="ECO:0000313" key="4">
    <source>
        <dbReference type="EMBL" id="GHB55157.1"/>
    </source>
</evidence>
<keyword evidence="4" id="KW-0119">Carbohydrate metabolism</keyword>
<sequence>MKGIPMRHPLVPLAALAGAAALLVCGCSKGPSPAAGEHRAAASPAAVSPVAAKAPAAVGANELGQVPVLMYHQLTGKPASVYDRTPADFRSELERLARENYVPVTARDFQTGRIDIPAGTHPVVLTFDDSTNSQVRLGPDGTPARDTAVAILTETAKKYPSFKPAATFFVNADAFSATGSHKALTWLKEHGYEVANHTDRHQNLRSLDEVGARRAISAGQQAIEKAAPGTQVTSLALPFGAMPEPAGVASRGAGYRYDGVYLVGANPSLSPFAKAFTPGAIPRIRSAGPKDEDAEFGSSRWLDKLAAGKNRYVSDGDPNTVAFPSALQNELSPAFAKRARPY</sequence>
<dbReference type="InterPro" id="IPR002509">
    <property type="entry name" value="NODB_dom"/>
</dbReference>
<dbReference type="Gene3D" id="3.20.20.370">
    <property type="entry name" value="Glycoside hydrolase/deacetylase"/>
    <property type="match status" value="1"/>
</dbReference>
<dbReference type="EMBL" id="BMVP01000004">
    <property type="protein sequence ID" value="GHB55157.1"/>
    <property type="molecule type" value="Genomic_DNA"/>
</dbReference>
<proteinExistence type="predicted"/>
<keyword evidence="2" id="KW-0732">Signal</keyword>
<dbReference type="InterPro" id="IPR051398">
    <property type="entry name" value="Polysacch_Deacetylase"/>
</dbReference>
<dbReference type="PANTHER" id="PTHR34216:SF3">
    <property type="entry name" value="POLY-BETA-1,6-N-ACETYL-D-GLUCOSAMINE N-DEACETYLASE"/>
    <property type="match status" value="1"/>
</dbReference>
<keyword evidence="4" id="KW-0378">Hydrolase</keyword>
<reference evidence="5" key="1">
    <citation type="journal article" date="2019" name="Int. J. Syst. Evol. Microbiol.">
        <title>The Global Catalogue of Microorganisms (GCM) 10K type strain sequencing project: providing services to taxonomists for standard genome sequencing and annotation.</title>
        <authorList>
            <consortium name="The Broad Institute Genomics Platform"/>
            <consortium name="The Broad Institute Genome Sequencing Center for Infectious Disease"/>
            <person name="Wu L."/>
            <person name="Ma J."/>
        </authorList>
    </citation>
    <scope>NUCLEOTIDE SEQUENCE [LARGE SCALE GENOMIC DNA]</scope>
    <source>
        <strain evidence="5">JCM 4738</strain>
    </source>
</reference>
<dbReference type="GO" id="GO:0045493">
    <property type="term" value="P:xylan catabolic process"/>
    <property type="evidence" value="ECO:0007669"/>
    <property type="project" value="UniProtKB-KW"/>
</dbReference>
<keyword evidence="4" id="KW-0326">Glycosidase</keyword>
<keyword evidence="4" id="KW-0624">Polysaccharide degradation</keyword>
<comment type="subcellular location">
    <subcellularLocation>
        <location evidence="1">Secreted</location>
    </subcellularLocation>
</comment>
<feature type="domain" description="NodB homology" evidence="3">
    <location>
        <begin position="121"/>
        <end position="342"/>
    </location>
</feature>
<dbReference type="Pfam" id="PF01522">
    <property type="entry name" value="Polysacc_deac_1"/>
    <property type="match status" value="1"/>
</dbReference>
<organism evidence="4 5">
    <name type="scientific">Streptomyces cirratus</name>
    <dbReference type="NCBI Taxonomy" id="68187"/>
    <lineage>
        <taxon>Bacteria</taxon>
        <taxon>Bacillati</taxon>
        <taxon>Actinomycetota</taxon>
        <taxon>Actinomycetes</taxon>
        <taxon>Kitasatosporales</taxon>
        <taxon>Streptomycetaceae</taxon>
        <taxon>Streptomyces</taxon>
    </lineage>
</organism>
<comment type="caution">
    <text evidence="4">The sequence shown here is derived from an EMBL/GenBank/DDBJ whole genome shotgun (WGS) entry which is preliminary data.</text>
</comment>
<gene>
    <name evidence="4" type="ORF">GCM10010347_26340</name>
</gene>
<dbReference type="PANTHER" id="PTHR34216">
    <property type="match status" value="1"/>
</dbReference>
<evidence type="ECO:0000259" key="3">
    <source>
        <dbReference type="PROSITE" id="PS51677"/>
    </source>
</evidence>
<dbReference type="SUPFAM" id="SSF88713">
    <property type="entry name" value="Glycoside hydrolase/deacetylase"/>
    <property type="match status" value="1"/>
</dbReference>
<dbReference type="RefSeq" id="WP_229873683.1">
    <property type="nucleotide sequence ID" value="NZ_BMVP01000004.1"/>
</dbReference>
<evidence type="ECO:0000256" key="2">
    <source>
        <dbReference type="ARBA" id="ARBA00022729"/>
    </source>
</evidence>
<dbReference type="PROSITE" id="PS51257">
    <property type="entry name" value="PROKAR_LIPOPROTEIN"/>
    <property type="match status" value="1"/>
</dbReference>
<protein>
    <submittedName>
        <fullName evidence="4">Xylanase</fullName>
    </submittedName>
</protein>
<evidence type="ECO:0000256" key="1">
    <source>
        <dbReference type="ARBA" id="ARBA00004613"/>
    </source>
</evidence>
<evidence type="ECO:0000313" key="5">
    <source>
        <dbReference type="Proteomes" id="UP000642673"/>
    </source>
</evidence>
<dbReference type="PROSITE" id="PS51677">
    <property type="entry name" value="NODB"/>
    <property type="match status" value="1"/>
</dbReference>
<accession>A0ABQ3EVY0</accession>
<keyword evidence="4" id="KW-0858">Xylan degradation</keyword>
<dbReference type="InterPro" id="IPR011330">
    <property type="entry name" value="Glyco_hydro/deAcase_b/a-brl"/>
</dbReference>